<proteinExistence type="predicted"/>
<reference evidence="1 2" key="1">
    <citation type="journal article" date="2019" name="PLoS Biol.">
        <title>Sex chromosomes control vertical transmission of feminizing Wolbachia symbionts in an isopod.</title>
        <authorList>
            <person name="Becking T."/>
            <person name="Chebbi M.A."/>
            <person name="Giraud I."/>
            <person name="Moumen B."/>
            <person name="Laverre T."/>
            <person name="Caubet Y."/>
            <person name="Peccoud J."/>
            <person name="Gilbert C."/>
            <person name="Cordaux R."/>
        </authorList>
    </citation>
    <scope>NUCLEOTIDE SEQUENCE [LARGE SCALE GENOMIC DNA]</scope>
    <source>
        <strain evidence="1">ANa2</strain>
        <tissue evidence="1">Whole body excluding digestive tract and cuticle</tissue>
    </source>
</reference>
<sequence>FLLGSDEAGKLDVSNAFERIQKQGLNEEIVGGVTSSIVDGIVGDMTGDPNLQDQQTKMASNVASSVLKGFISGEDKNILDQVKSSGVSDDDIAKIASNVVQGVMTSDPAEGSNSSSELKKNEGIAQKLTIAVVKGLL</sequence>
<dbReference type="EMBL" id="SEYY01000376">
    <property type="protein sequence ID" value="KAB7507391.1"/>
    <property type="molecule type" value="Genomic_DNA"/>
</dbReference>
<gene>
    <name evidence="1" type="ORF">Anas_03884</name>
</gene>
<comment type="caution">
    <text evidence="1">The sequence shown here is derived from an EMBL/GenBank/DDBJ whole genome shotgun (WGS) entry which is preliminary data.</text>
</comment>
<evidence type="ECO:0000313" key="2">
    <source>
        <dbReference type="Proteomes" id="UP000326759"/>
    </source>
</evidence>
<evidence type="ECO:0000313" key="1">
    <source>
        <dbReference type="EMBL" id="KAB7507391.1"/>
    </source>
</evidence>
<dbReference type="AlphaFoldDB" id="A0A5N5TMR3"/>
<keyword evidence="2" id="KW-1185">Reference proteome</keyword>
<feature type="non-terminal residue" evidence="1">
    <location>
        <position position="137"/>
    </location>
</feature>
<organism evidence="1 2">
    <name type="scientific">Armadillidium nasatum</name>
    <dbReference type="NCBI Taxonomy" id="96803"/>
    <lineage>
        <taxon>Eukaryota</taxon>
        <taxon>Metazoa</taxon>
        <taxon>Ecdysozoa</taxon>
        <taxon>Arthropoda</taxon>
        <taxon>Crustacea</taxon>
        <taxon>Multicrustacea</taxon>
        <taxon>Malacostraca</taxon>
        <taxon>Eumalacostraca</taxon>
        <taxon>Peracarida</taxon>
        <taxon>Isopoda</taxon>
        <taxon>Oniscidea</taxon>
        <taxon>Crinocheta</taxon>
        <taxon>Armadillidiidae</taxon>
        <taxon>Armadillidium</taxon>
    </lineage>
</organism>
<name>A0A5N5TMR3_9CRUS</name>
<dbReference type="Proteomes" id="UP000326759">
    <property type="component" value="Unassembled WGS sequence"/>
</dbReference>
<feature type="non-terminal residue" evidence="1">
    <location>
        <position position="1"/>
    </location>
</feature>
<accession>A0A5N5TMR3</accession>
<dbReference type="OrthoDB" id="6381240at2759"/>
<protein>
    <submittedName>
        <fullName evidence="1">Uncharacterized protein</fullName>
    </submittedName>
</protein>